<evidence type="ECO:0000256" key="1">
    <source>
        <dbReference type="SAM" id="Phobius"/>
    </source>
</evidence>
<accession>A0A3S0UA11</accession>
<dbReference type="OrthoDB" id="2939462at2"/>
<feature type="transmembrane region" description="Helical" evidence="1">
    <location>
        <begin position="39"/>
        <end position="59"/>
    </location>
</feature>
<dbReference type="EMBL" id="RYZZ01000037">
    <property type="protein sequence ID" value="RUQ25866.1"/>
    <property type="molecule type" value="Genomic_DNA"/>
</dbReference>
<keyword evidence="1" id="KW-1133">Transmembrane helix</keyword>
<dbReference type="AlphaFoldDB" id="A0A3S0UA11"/>
<evidence type="ECO:0000313" key="3">
    <source>
        <dbReference type="Proteomes" id="UP000267430"/>
    </source>
</evidence>
<keyword evidence="1" id="KW-0812">Transmembrane</keyword>
<protein>
    <submittedName>
        <fullName evidence="2">Uncharacterized protein</fullName>
    </submittedName>
</protein>
<sequence length="60" mass="6728">MDIALVGLLVSFFMALYLFSVAFIEAIKISNQEGKVKGTTLIMSVSMGFIFTHFSHTFYN</sequence>
<proteinExistence type="predicted"/>
<dbReference type="RefSeq" id="WP_126866720.1">
    <property type="nucleotide sequence ID" value="NZ_JAUSTX010000010.1"/>
</dbReference>
<dbReference type="Proteomes" id="UP000267430">
    <property type="component" value="Unassembled WGS sequence"/>
</dbReference>
<name>A0A3S0UA11_9BACI</name>
<comment type="caution">
    <text evidence="2">The sequence shown here is derived from an EMBL/GenBank/DDBJ whole genome shotgun (WGS) entry which is preliminary data.</text>
</comment>
<keyword evidence="3" id="KW-1185">Reference proteome</keyword>
<reference evidence="2 3" key="1">
    <citation type="submission" date="2018-12" db="EMBL/GenBank/DDBJ databases">
        <title>Bacillus chawlae sp. nov., Bacillus glennii sp. nov., and Bacillus saganii sp. nov. Isolated from the Vehicle Assembly Building at Kennedy Space Center where the Viking Spacecraft were Assembled.</title>
        <authorList>
            <person name="Seuylemezian A."/>
            <person name="Vaishampayan P."/>
        </authorList>
    </citation>
    <scope>NUCLEOTIDE SEQUENCE [LARGE SCALE GENOMIC DNA]</scope>
    <source>
        <strain evidence="2 3">L5</strain>
    </source>
</reference>
<evidence type="ECO:0000313" key="2">
    <source>
        <dbReference type="EMBL" id="RUQ25866.1"/>
    </source>
</evidence>
<feature type="transmembrane region" description="Helical" evidence="1">
    <location>
        <begin position="6"/>
        <end position="27"/>
    </location>
</feature>
<organism evidence="2 3">
    <name type="scientific">Peribacillus cavernae</name>
    <dbReference type="NCBI Taxonomy" id="1674310"/>
    <lineage>
        <taxon>Bacteria</taxon>
        <taxon>Bacillati</taxon>
        <taxon>Bacillota</taxon>
        <taxon>Bacilli</taxon>
        <taxon>Bacillales</taxon>
        <taxon>Bacillaceae</taxon>
        <taxon>Peribacillus</taxon>
    </lineage>
</organism>
<gene>
    <name evidence="2" type="ORF">ELQ35_18755</name>
</gene>
<keyword evidence="1" id="KW-0472">Membrane</keyword>